<evidence type="ECO:0000313" key="2">
    <source>
        <dbReference type="EMBL" id="RZU42561.1"/>
    </source>
</evidence>
<name>A0A4Q7YZ52_9BACT</name>
<comment type="caution">
    <text evidence="2">The sequence shown here is derived from an EMBL/GenBank/DDBJ whole genome shotgun (WGS) entry which is preliminary data.</text>
</comment>
<dbReference type="AlphaFoldDB" id="A0A4Q7YZ52"/>
<feature type="compositionally biased region" description="Polar residues" evidence="1">
    <location>
        <begin position="143"/>
        <end position="154"/>
    </location>
</feature>
<proteinExistence type="predicted"/>
<feature type="compositionally biased region" description="Polar residues" evidence="1">
    <location>
        <begin position="113"/>
        <end position="135"/>
    </location>
</feature>
<dbReference type="EMBL" id="SHKW01000001">
    <property type="protein sequence ID" value="RZU42561.1"/>
    <property type="molecule type" value="Genomic_DNA"/>
</dbReference>
<dbReference type="Proteomes" id="UP000292958">
    <property type="component" value="Unassembled WGS sequence"/>
</dbReference>
<keyword evidence="3" id="KW-1185">Reference proteome</keyword>
<evidence type="ECO:0000313" key="3">
    <source>
        <dbReference type="Proteomes" id="UP000292958"/>
    </source>
</evidence>
<gene>
    <name evidence="2" type="ORF">BDD14_4152</name>
</gene>
<dbReference type="OrthoDB" id="118755at2"/>
<accession>A0A4Q7YZ52</accession>
<protein>
    <submittedName>
        <fullName evidence="2">Uncharacterized protein</fullName>
    </submittedName>
</protein>
<reference evidence="2 3" key="1">
    <citation type="submission" date="2019-02" db="EMBL/GenBank/DDBJ databases">
        <title>Genomic Encyclopedia of Archaeal and Bacterial Type Strains, Phase II (KMG-II): from individual species to whole genera.</title>
        <authorList>
            <person name="Goeker M."/>
        </authorList>
    </citation>
    <scope>NUCLEOTIDE SEQUENCE [LARGE SCALE GENOMIC DNA]</scope>
    <source>
        <strain evidence="2 3">DSM 18101</strain>
    </source>
</reference>
<feature type="region of interest" description="Disordered" evidence="1">
    <location>
        <begin position="99"/>
        <end position="157"/>
    </location>
</feature>
<sequence length="212" mass="22424">MRARSTVLSAIIVLVGALGFAKGKKDILPPYVLTARTVSVVIDPNAGFSIDDDPNANQIARRDVEAALLSWGRLEPALAGQPADLIIVIRRGHHRLVSETIPDPRQNDRIGGINSSDSATQIGGRQGPPSQSPDSATLPGSRFPQSVPTPQTEIGGQDDFFAVYNGSVPKPLDAPPAWRYVSPDGLRSHSVPAVAEFRKALAAAEKAAAKNP</sequence>
<organism evidence="2 3">
    <name type="scientific">Edaphobacter modestus</name>
    <dbReference type="NCBI Taxonomy" id="388466"/>
    <lineage>
        <taxon>Bacteria</taxon>
        <taxon>Pseudomonadati</taxon>
        <taxon>Acidobacteriota</taxon>
        <taxon>Terriglobia</taxon>
        <taxon>Terriglobales</taxon>
        <taxon>Acidobacteriaceae</taxon>
        <taxon>Edaphobacter</taxon>
    </lineage>
</organism>
<dbReference type="RefSeq" id="WP_130420458.1">
    <property type="nucleotide sequence ID" value="NZ_SHKW01000001.1"/>
</dbReference>
<evidence type="ECO:0000256" key="1">
    <source>
        <dbReference type="SAM" id="MobiDB-lite"/>
    </source>
</evidence>